<proteinExistence type="inferred from homology"/>
<gene>
    <name evidence="8" type="ORF">RS030_7974</name>
</gene>
<dbReference type="EMBL" id="JAWDEY010000035">
    <property type="protein sequence ID" value="KAK6588042.1"/>
    <property type="molecule type" value="Genomic_DNA"/>
</dbReference>
<dbReference type="SUPFAM" id="SSF101887">
    <property type="entry name" value="Apyrase"/>
    <property type="match status" value="1"/>
</dbReference>
<evidence type="ECO:0000313" key="8">
    <source>
        <dbReference type="EMBL" id="KAK6588042.1"/>
    </source>
</evidence>
<sequence>MNRFFYILLLSYFIVSLIDAQSMLLNLGSGTIHERMVCTEKFPCNFRLVADLDLKSRPEKNEKNYKSFYKKGSIVQDGNGDYRIVWDERVSLFSGYNEFGRGMELSELINFNGMMLAGDDRTGILFEILNDGKKLAPRYVLSEGDGMNSKGMKIEWLTVKDGLLWVGSFGKEFVSNGVITKKDNMWVATIDKRGHISYYDWEDVYEIIRKALGATYPGYCIHEAVMWSHLTRKWIFLPRRVSNEAYEEEKDEKKGSNKMVILSEDFEVLDIVDVGVAIPERGFSSLKFLPGSFDQIIVATKSVEDSETDSQSSFITIFSLNGKILLKDEKIPGDHKYEGIEFV</sequence>
<accession>A0AAV9XVX5</accession>
<keyword evidence="4 6" id="KW-0106">Calcium</keyword>
<evidence type="ECO:0000256" key="4">
    <source>
        <dbReference type="ARBA" id="ARBA00022837"/>
    </source>
</evidence>
<dbReference type="InterPro" id="IPR036258">
    <property type="entry name" value="Apyrase_sf"/>
</dbReference>
<feature type="binding site" evidence="6">
    <location>
        <position position="223"/>
    </location>
    <ligand>
        <name>Ca(2+)</name>
        <dbReference type="ChEBI" id="CHEBI:29108"/>
    </ligand>
</feature>
<name>A0AAV9XVX5_9CRYT</name>
<keyword evidence="2 6" id="KW-0479">Metal-binding</keyword>
<evidence type="ECO:0000256" key="1">
    <source>
        <dbReference type="ARBA" id="ARBA00001913"/>
    </source>
</evidence>
<dbReference type="Proteomes" id="UP001311799">
    <property type="component" value="Unassembled WGS sequence"/>
</dbReference>
<evidence type="ECO:0000256" key="2">
    <source>
        <dbReference type="ARBA" id="ARBA00022723"/>
    </source>
</evidence>
<dbReference type="GO" id="GO:0030166">
    <property type="term" value="P:proteoglycan biosynthetic process"/>
    <property type="evidence" value="ECO:0007669"/>
    <property type="project" value="TreeGrafter"/>
</dbReference>
<evidence type="ECO:0000256" key="6">
    <source>
        <dbReference type="PIRSR" id="PIRSR609283-1"/>
    </source>
</evidence>
<evidence type="ECO:0000256" key="7">
    <source>
        <dbReference type="SAM" id="SignalP"/>
    </source>
</evidence>
<evidence type="ECO:0000313" key="9">
    <source>
        <dbReference type="Proteomes" id="UP001311799"/>
    </source>
</evidence>
<comment type="cofactor">
    <cofactor evidence="1 6">
        <name>Ca(2+)</name>
        <dbReference type="ChEBI" id="CHEBI:29108"/>
    </cofactor>
</comment>
<evidence type="ECO:0000256" key="5">
    <source>
        <dbReference type="ARBA" id="ARBA00025738"/>
    </source>
</evidence>
<feature type="signal peptide" evidence="7">
    <location>
        <begin position="1"/>
        <end position="20"/>
    </location>
</feature>
<protein>
    <recommendedName>
        <fullName evidence="10">Apyrase</fullName>
    </recommendedName>
</protein>
<keyword evidence="9" id="KW-1185">Reference proteome</keyword>
<comment type="similarity">
    <text evidence="5">Belongs to the apyrase family.</text>
</comment>
<feature type="chain" id="PRO_5043373351" description="Apyrase" evidence="7">
    <location>
        <begin position="21"/>
        <end position="343"/>
    </location>
</feature>
<dbReference type="GO" id="GO:0004382">
    <property type="term" value="F:GDP phosphatase activity"/>
    <property type="evidence" value="ECO:0007669"/>
    <property type="project" value="TreeGrafter"/>
</dbReference>
<dbReference type="Gene3D" id="2.120.10.100">
    <property type="entry name" value="Apyrase"/>
    <property type="match status" value="1"/>
</dbReference>
<feature type="binding site" evidence="6">
    <location>
        <position position="338"/>
    </location>
    <ligand>
        <name>Ca(2+)</name>
        <dbReference type="ChEBI" id="CHEBI:29108"/>
    </ligand>
</feature>
<dbReference type="InterPro" id="IPR009283">
    <property type="entry name" value="Apyrase"/>
</dbReference>
<organism evidence="8 9">
    <name type="scientific">Cryptosporidium xiaoi</name>
    <dbReference type="NCBI Taxonomy" id="659607"/>
    <lineage>
        <taxon>Eukaryota</taxon>
        <taxon>Sar</taxon>
        <taxon>Alveolata</taxon>
        <taxon>Apicomplexa</taxon>
        <taxon>Conoidasida</taxon>
        <taxon>Coccidia</taxon>
        <taxon>Eucoccidiorida</taxon>
        <taxon>Eimeriorina</taxon>
        <taxon>Cryptosporidiidae</taxon>
        <taxon>Cryptosporidium</taxon>
    </lineage>
</organism>
<evidence type="ECO:0000256" key="3">
    <source>
        <dbReference type="ARBA" id="ARBA00022801"/>
    </source>
</evidence>
<evidence type="ECO:0008006" key="10">
    <source>
        <dbReference type="Google" id="ProtNLM"/>
    </source>
</evidence>
<reference evidence="8 9" key="1">
    <citation type="submission" date="2023-10" db="EMBL/GenBank/DDBJ databases">
        <title>Comparative genomics analysis reveals potential genetic determinants of host preference in Cryptosporidium xiaoi.</title>
        <authorList>
            <person name="Xiao L."/>
            <person name="Li J."/>
        </authorList>
    </citation>
    <scope>NUCLEOTIDE SEQUENCE [LARGE SCALE GENOMIC DNA]</scope>
    <source>
        <strain evidence="8 9">52996</strain>
    </source>
</reference>
<dbReference type="AlphaFoldDB" id="A0AAV9XVX5"/>
<feature type="binding site" evidence="6">
    <location>
        <position position="155"/>
    </location>
    <ligand>
        <name>Ca(2+)</name>
        <dbReference type="ChEBI" id="CHEBI:29108"/>
    </ligand>
</feature>
<keyword evidence="3" id="KW-0378">Hydrolase</keyword>
<dbReference type="Pfam" id="PF06079">
    <property type="entry name" value="Apyrase"/>
    <property type="match status" value="1"/>
</dbReference>
<dbReference type="GO" id="GO:0045134">
    <property type="term" value="F:UDP phosphatase activity"/>
    <property type="evidence" value="ECO:0007669"/>
    <property type="project" value="TreeGrafter"/>
</dbReference>
<feature type="binding site" evidence="6">
    <location>
        <position position="284"/>
    </location>
    <ligand>
        <name>Ca(2+)</name>
        <dbReference type="ChEBI" id="CHEBI:29108"/>
    </ligand>
</feature>
<keyword evidence="7" id="KW-0732">Signal</keyword>
<dbReference type="PANTHER" id="PTHR13023:SF3">
    <property type="entry name" value="SOLUBLE CALCIUM-ACTIVATED NUCLEOTIDASE 1"/>
    <property type="match status" value="1"/>
</dbReference>
<dbReference type="PANTHER" id="PTHR13023">
    <property type="entry name" value="APYRASE"/>
    <property type="match status" value="1"/>
</dbReference>
<dbReference type="FunFam" id="2.120.10.100:FF:000003">
    <property type="entry name" value="Apyrase calcium-activated nucleotidase SCAN-1-like protein signal peptide"/>
    <property type="match status" value="1"/>
</dbReference>
<dbReference type="GO" id="GO:0005509">
    <property type="term" value="F:calcium ion binding"/>
    <property type="evidence" value="ECO:0007669"/>
    <property type="project" value="InterPro"/>
</dbReference>
<feature type="binding site" evidence="6">
    <location>
        <position position="106"/>
    </location>
    <ligand>
        <name>Ca(2+)</name>
        <dbReference type="ChEBI" id="CHEBI:29108"/>
    </ligand>
</feature>
<comment type="caution">
    <text evidence="8">The sequence shown here is derived from an EMBL/GenBank/DDBJ whole genome shotgun (WGS) entry which is preliminary data.</text>
</comment>
<feature type="binding site" evidence="6">
    <location>
        <position position="107"/>
    </location>
    <ligand>
        <name>Ca(2+)</name>
        <dbReference type="ChEBI" id="CHEBI:29108"/>
    </ligand>
</feature>